<dbReference type="Gene3D" id="2.60.40.10">
    <property type="entry name" value="Immunoglobulins"/>
    <property type="match status" value="1"/>
</dbReference>
<gene>
    <name evidence="9" type="ORF">NXF25_007380</name>
</gene>
<sequence>MAKPNLIVYTYFFIFLPSICAESGSGSEASVGYGTCVDDEHDNNFKCFTQMLALQSNFLICDASETEVNLNEANASFSVYGTQPRSCFMKNPLVSNCSIYSIDLISSLKVCLTITSINPCKNCQELKAVHIVKPEAPFGLNITYQEKANEYLVQFSTPHIANTFLQDKLIHQLAYRQENTNWTTKEFNLLKLKLLGKEFESEVMYEMKVRSRPNGHYFKGHWSEWSSSKYFKTSARSSQHLSTSDKPSSGINKVVLITVSIATFFVLLVVILLVPTFWKNRIKAIVWPTIPNHQKTLDKFCNKLRKNSDTSFFNPESLGYAHIHKVDSIQAKSEVAHLHPPSYNLEAEVENLVEQKSNLNHIHHEWLKLPLAYEGMLSTETKNKLYSGSENTSADGSVRSINLYNEGRIVDQHGWNNNDLCKYSSVSMDHIFPELKTRSCDHTYSNGEIRILNKEETYVTMASFFENKGKLRN</sequence>
<keyword evidence="6 9" id="KW-0675">Receptor</keyword>
<dbReference type="PROSITE" id="PS01355">
    <property type="entry name" value="HEMATOPO_REC_S_F1"/>
    <property type="match status" value="1"/>
</dbReference>
<dbReference type="InterPro" id="IPR013783">
    <property type="entry name" value="Ig-like_fold"/>
</dbReference>
<dbReference type="GO" id="GO:0030097">
    <property type="term" value="P:hemopoiesis"/>
    <property type="evidence" value="ECO:0007669"/>
    <property type="project" value="TreeGrafter"/>
</dbReference>
<proteinExistence type="predicted"/>
<name>A0AAW1C3B2_CROAD</name>
<comment type="caution">
    <text evidence="9">The sequence shown here is derived from an EMBL/GenBank/DDBJ whole genome shotgun (WGS) entry which is preliminary data.</text>
</comment>
<dbReference type="PANTHER" id="PTHR23037:SF27">
    <property type="entry name" value="INTERLEUKIN-7 RECEPTOR SUBUNIT ALPHA"/>
    <property type="match status" value="1"/>
</dbReference>
<evidence type="ECO:0000256" key="2">
    <source>
        <dbReference type="ARBA" id="ARBA00022692"/>
    </source>
</evidence>
<dbReference type="PANTHER" id="PTHR23037">
    <property type="entry name" value="CYTOKINE RECEPTOR"/>
    <property type="match status" value="1"/>
</dbReference>
<evidence type="ECO:0000256" key="7">
    <source>
        <dbReference type="SAM" id="Phobius"/>
    </source>
</evidence>
<feature type="transmembrane region" description="Helical" evidence="7">
    <location>
        <begin position="254"/>
        <end position="274"/>
    </location>
</feature>
<dbReference type="GO" id="GO:0009897">
    <property type="term" value="C:external side of plasma membrane"/>
    <property type="evidence" value="ECO:0007669"/>
    <property type="project" value="TreeGrafter"/>
</dbReference>
<evidence type="ECO:0000313" key="9">
    <source>
        <dbReference type="EMBL" id="KAK9408606.1"/>
    </source>
</evidence>
<evidence type="ECO:0000256" key="6">
    <source>
        <dbReference type="ARBA" id="ARBA00023170"/>
    </source>
</evidence>
<evidence type="ECO:0000313" key="10">
    <source>
        <dbReference type="Proteomes" id="UP001474421"/>
    </source>
</evidence>
<dbReference type="Proteomes" id="UP001474421">
    <property type="component" value="Unassembled WGS sequence"/>
</dbReference>
<dbReference type="InterPro" id="IPR036116">
    <property type="entry name" value="FN3_sf"/>
</dbReference>
<dbReference type="AlphaFoldDB" id="A0AAW1C3B2"/>
<keyword evidence="4 7" id="KW-1133">Transmembrane helix</keyword>
<dbReference type="SUPFAM" id="SSF49265">
    <property type="entry name" value="Fibronectin type III"/>
    <property type="match status" value="1"/>
</dbReference>
<feature type="chain" id="PRO_5044013329" evidence="8">
    <location>
        <begin position="22"/>
        <end position="473"/>
    </location>
</feature>
<dbReference type="GO" id="GO:0046427">
    <property type="term" value="P:positive regulation of receptor signaling pathway via JAK-STAT"/>
    <property type="evidence" value="ECO:0007669"/>
    <property type="project" value="TreeGrafter"/>
</dbReference>
<comment type="subcellular location">
    <subcellularLocation>
        <location evidence="1">Membrane</location>
        <topology evidence="1">Single-pass membrane protein</topology>
    </subcellularLocation>
</comment>
<keyword evidence="10" id="KW-1185">Reference proteome</keyword>
<evidence type="ECO:0000256" key="4">
    <source>
        <dbReference type="ARBA" id="ARBA00022989"/>
    </source>
</evidence>
<dbReference type="InterPro" id="IPR003531">
    <property type="entry name" value="Hempt_rcpt_S_F1_CS"/>
</dbReference>
<protein>
    <submittedName>
        <fullName evidence="9">Interleukin-7 receptor subunit alpha</fullName>
    </submittedName>
</protein>
<accession>A0AAW1C3B2</accession>
<evidence type="ECO:0000256" key="3">
    <source>
        <dbReference type="ARBA" id="ARBA00022729"/>
    </source>
</evidence>
<evidence type="ECO:0000256" key="8">
    <source>
        <dbReference type="SAM" id="SignalP"/>
    </source>
</evidence>
<dbReference type="EMBL" id="JAOTOJ010000002">
    <property type="protein sequence ID" value="KAK9408606.1"/>
    <property type="molecule type" value="Genomic_DNA"/>
</dbReference>
<evidence type="ECO:0000256" key="1">
    <source>
        <dbReference type="ARBA" id="ARBA00004167"/>
    </source>
</evidence>
<reference evidence="9 10" key="1">
    <citation type="journal article" date="2024" name="Proc. Natl. Acad. Sci. U.S.A.">
        <title>The genetic regulatory architecture and epigenomic basis for age-related changes in rattlesnake venom.</title>
        <authorList>
            <person name="Hogan M.P."/>
            <person name="Holding M.L."/>
            <person name="Nystrom G.S."/>
            <person name="Colston T.J."/>
            <person name="Bartlett D.A."/>
            <person name="Mason A.J."/>
            <person name="Ellsworth S.A."/>
            <person name="Rautsaw R.M."/>
            <person name="Lawrence K.C."/>
            <person name="Strickland J.L."/>
            <person name="He B."/>
            <person name="Fraser P."/>
            <person name="Margres M.J."/>
            <person name="Gilbert D.M."/>
            <person name="Gibbs H.L."/>
            <person name="Parkinson C.L."/>
            <person name="Rokyta D.R."/>
        </authorList>
    </citation>
    <scope>NUCLEOTIDE SEQUENCE [LARGE SCALE GENOMIC DNA]</scope>
    <source>
        <strain evidence="9">DRR0105</strain>
    </source>
</reference>
<dbReference type="GO" id="GO:0004896">
    <property type="term" value="F:cytokine receptor activity"/>
    <property type="evidence" value="ECO:0007669"/>
    <property type="project" value="InterPro"/>
</dbReference>
<keyword evidence="3 8" id="KW-0732">Signal</keyword>
<keyword evidence="5 7" id="KW-0472">Membrane</keyword>
<evidence type="ECO:0000256" key="5">
    <source>
        <dbReference type="ARBA" id="ARBA00023136"/>
    </source>
</evidence>
<feature type="signal peptide" evidence="8">
    <location>
        <begin position="1"/>
        <end position="21"/>
    </location>
</feature>
<keyword evidence="2 7" id="KW-0812">Transmembrane</keyword>
<organism evidence="9 10">
    <name type="scientific">Crotalus adamanteus</name>
    <name type="common">Eastern diamondback rattlesnake</name>
    <dbReference type="NCBI Taxonomy" id="8729"/>
    <lineage>
        <taxon>Eukaryota</taxon>
        <taxon>Metazoa</taxon>
        <taxon>Chordata</taxon>
        <taxon>Craniata</taxon>
        <taxon>Vertebrata</taxon>
        <taxon>Euteleostomi</taxon>
        <taxon>Lepidosauria</taxon>
        <taxon>Squamata</taxon>
        <taxon>Bifurcata</taxon>
        <taxon>Unidentata</taxon>
        <taxon>Episquamata</taxon>
        <taxon>Toxicofera</taxon>
        <taxon>Serpentes</taxon>
        <taxon>Colubroidea</taxon>
        <taxon>Viperidae</taxon>
        <taxon>Crotalinae</taxon>
        <taxon>Crotalus</taxon>
    </lineage>
</organism>